<dbReference type="EMBL" id="WOCA01000003">
    <property type="protein sequence ID" value="MUK87993.1"/>
    <property type="molecule type" value="Genomic_DNA"/>
</dbReference>
<keyword evidence="3" id="KW-1185">Reference proteome</keyword>
<organism evidence="2 3">
    <name type="scientific">Ornithinibacillus caprae</name>
    <dbReference type="NCBI Taxonomy" id="2678566"/>
    <lineage>
        <taxon>Bacteria</taxon>
        <taxon>Bacillati</taxon>
        <taxon>Bacillota</taxon>
        <taxon>Bacilli</taxon>
        <taxon>Bacillales</taxon>
        <taxon>Bacillaceae</taxon>
        <taxon>Ornithinibacillus</taxon>
    </lineage>
</organism>
<gene>
    <name evidence="2" type="ORF">GMD78_06220</name>
</gene>
<reference evidence="2 3" key="1">
    <citation type="submission" date="2019-11" db="EMBL/GenBank/DDBJ databases">
        <authorList>
            <person name="Li X."/>
        </authorList>
    </citation>
    <scope>NUCLEOTIDE SEQUENCE [LARGE SCALE GENOMIC DNA]</scope>
    <source>
        <strain evidence="2 3">L9</strain>
    </source>
</reference>
<feature type="domain" description="Tetratrico peptide repeat group 5" evidence="1">
    <location>
        <begin position="37"/>
        <end position="154"/>
    </location>
</feature>
<dbReference type="Proteomes" id="UP000469125">
    <property type="component" value="Unassembled WGS sequence"/>
</dbReference>
<evidence type="ECO:0000259" key="1">
    <source>
        <dbReference type="Pfam" id="PF12688"/>
    </source>
</evidence>
<dbReference type="InterPro" id="IPR011990">
    <property type="entry name" value="TPR-like_helical_dom_sf"/>
</dbReference>
<dbReference type="InterPro" id="IPR041656">
    <property type="entry name" value="TPR_5"/>
</dbReference>
<dbReference type="AlphaFoldDB" id="A0A6N8FEP4"/>
<comment type="caution">
    <text evidence="2">The sequence shown here is derived from an EMBL/GenBank/DDBJ whole genome shotgun (WGS) entry which is preliminary data.</text>
</comment>
<sequence length="159" mass="18180">MSMEQAITLRNEGKLKKSNKMLLELLEVTPSDAYLNYQCAWSFDVLGEEANAVPYYEKAIKLGLSEKDLEGALLGLGSTYRTLGLYENSKQTLLHGMERFPNNRAIQVFFAMTLYNLNEHSASMDLLLKCLTETTEDQGILMYKKAIDFYSDKLDQVWK</sequence>
<dbReference type="Gene3D" id="1.25.40.10">
    <property type="entry name" value="Tetratricopeptide repeat domain"/>
    <property type="match status" value="1"/>
</dbReference>
<protein>
    <submittedName>
        <fullName evidence="2">Tetratricopeptide repeat protein</fullName>
    </submittedName>
</protein>
<evidence type="ECO:0000313" key="2">
    <source>
        <dbReference type="EMBL" id="MUK87993.1"/>
    </source>
</evidence>
<dbReference type="RefSeq" id="WP_155667980.1">
    <property type="nucleotide sequence ID" value="NZ_WOCA01000003.1"/>
</dbReference>
<dbReference type="SUPFAM" id="SSF48452">
    <property type="entry name" value="TPR-like"/>
    <property type="match status" value="1"/>
</dbReference>
<dbReference type="Pfam" id="PF12688">
    <property type="entry name" value="TPR_5"/>
    <property type="match status" value="1"/>
</dbReference>
<evidence type="ECO:0000313" key="3">
    <source>
        <dbReference type="Proteomes" id="UP000469125"/>
    </source>
</evidence>
<accession>A0A6N8FEP4</accession>
<name>A0A6N8FEP4_9BACI</name>
<proteinExistence type="predicted"/>